<dbReference type="Pfam" id="PF21653">
    <property type="entry name" value="pulA_all-beta"/>
    <property type="match status" value="1"/>
</dbReference>
<comment type="caution">
    <text evidence="12">The sequence shown here is derived from an EMBL/GenBank/DDBJ whole genome shotgun (WGS) entry which is preliminary data.</text>
</comment>
<accession>A0ABW5RGE8</accession>
<dbReference type="InterPro" id="IPR001119">
    <property type="entry name" value="SLH_dom"/>
</dbReference>
<evidence type="ECO:0000256" key="7">
    <source>
        <dbReference type="ARBA" id="ARBA00024062"/>
    </source>
</evidence>
<dbReference type="NCBIfam" id="TIGR02104">
    <property type="entry name" value="pulA_typeI"/>
    <property type="match status" value="1"/>
</dbReference>
<dbReference type="EC" id="3.2.1.41" evidence="7"/>
<dbReference type="SUPFAM" id="SSF51445">
    <property type="entry name" value="(Trans)glycosidases"/>
    <property type="match status" value="1"/>
</dbReference>
<dbReference type="InterPro" id="IPR017853">
    <property type="entry name" value="GH"/>
</dbReference>
<keyword evidence="4" id="KW-0106">Calcium</keyword>
<dbReference type="Gene3D" id="2.60.40.1180">
    <property type="entry name" value="Golgi alpha-mannosidase II"/>
    <property type="match status" value="1"/>
</dbReference>
<dbReference type="GO" id="GO:0051060">
    <property type="term" value="F:pullulanase activity"/>
    <property type="evidence" value="ECO:0007669"/>
    <property type="project" value="UniProtKB-EC"/>
</dbReference>
<evidence type="ECO:0000256" key="2">
    <source>
        <dbReference type="ARBA" id="ARBA00022729"/>
    </source>
</evidence>
<gene>
    <name evidence="12" type="primary">pulA</name>
    <name evidence="12" type="ORF">ACFSUC_18855</name>
</gene>
<dbReference type="CDD" id="cd10315">
    <property type="entry name" value="CBM41_pullulanase"/>
    <property type="match status" value="2"/>
</dbReference>
<sequence length="1340" mass="149597">MTRLIVHYQPDPEDTRDWNIWGWATEPEAVEGKIFEFEEVGDEFGEVGFVDITGDYDRLGFIIRTDTWEKDGGDRFVDVTSSNVTEVWVKSGDDTVYLSPPDGEYRDVVNHSDIEVKLHYYRYDENYSDWDVWMWTRNLAGQNANGQAVTFEEDEYGVVATLSLSEVEANRIGFIVRQNEWSGTREPGGDRYITRLDATGQAEVWILQDSEKIYYHEPFVDRTPRVLDAMVDDFDEVHLTLNRRVSVSEAVYIQDTSVTEAVYLDIEEIELIDSEDGLESNQLKVSLSEDLDLSKAYTVSLDGFESATLQHGKIVRSEYYDETFYYDGDDLGNTYSASETSFRVWAPSAAEAKLVTYESWDSTSGTEYEMTRDVKGTWTYTLDGDQEGLLYTYKVKIGDEWNEAVDPYARAVAVNGDMGAVVDLASTDPAGFDGHDRPAFSTEQEDAIIYELHVRDLSIHPDSGIENKGKFLGLTETGTTGPDGVKTGLDHIKDLGVTHVQLLPIYDYNSLDEENHEQPQFNWGYDPKNYNAPEGTYSTDPYTPTTRINELKQAVQAMHDNGLRVIMDVVYNHMYSAVDSNFHKLVPGYYYRYDENGNFFNGTGVGNDTASDRKMMSKFIVDSIEYWTTEYKLDGYRFDLMGIHDVDTMNKVRETLDEIDPSIVVLGEGWNMGNHPEEIRSNQGNAEDMPGIAHFNDDMRDAIKGSVFNDDESGFVSGAEGLEDRIRAGIKGGIDNYEFGYETYQDPEQVVTYTEAHDNFTIWDKLSNSNPEATDEEKKKMHKLASSLILTSQGVSFIHAGQEFMRTKYYEGIQVDCDNVCPENSYRSTDEVNRLDWHRRAEFEDEVEYMKGLIELRQAHPALRMRTAEDIREHIHFLDTPEQVVGYTINDYANGDSAKYLAVVFNASNQAVNVTLPISSYWDVLVDGNQAGTEVLTTLKGRQISIPSLSTYVMESDGTIYTRPNTPPPSGGNEQDDEQTEVVKNPTVKDGKIKVSVNKGKSKVVLPANADAVSKGNALSIEGDGFQAEVPADVLKQLLELLPAEERDDASISFTFEQNTDVDELLEMAGEKQQTDLQSVGAVYTFKLSIGGEDEDGTTLSQFGTPIIISIPVEEGADANLTGIYYVGQDGTLEYVGGTMENGMITAEISHFSTYAVLEMRKSYSDVPASHWAADVIAELSAKQIVFGIQPTEFAPNQSVTRAEFTALLARALDLEADGEAEFQDVSADAWYADSVAAAAEAGIVSGVGNGLFAPNATLSREEMAVMLINAYVSLNLTGEEKAMTPFADADEMSDWAVDHVERAARLGLLSGRGENRFAPQAEMTRAESTQVIHTLIHLP</sequence>
<dbReference type="CDD" id="cd11341">
    <property type="entry name" value="AmyAc_Pullulanase_LD-like"/>
    <property type="match status" value="1"/>
</dbReference>
<dbReference type="EMBL" id="JBHUMM010000045">
    <property type="protein sequence ID" value="MFD2673614.1"/>
    <property type="molecule type" value="Genomic_DNA"/>
</dbReference>
<feature type="region of interest" description="Disordered" evidence="10">
    <location>
        <begin position="962"/>
        <end position="983"/>
    </location>
</feature>
<dbReference type="CDD" id="cd02860">
    <property type="entry name" value="E_set_Pullulanase"/>
    <property type="match status" value="1"/>
</dbReference>
<dbReference type="InterPro" id="IPR011840">
    <property type="entry name" value="PulA_typeI"/>
</dbReference>
<keyword evidence="5 12" id="KW-0326">Glycosidase</keyword>
<dbReference type="RefSeq" id="WP_379931281.1">
    <property type="nucleotide sequence ID" value="NZ_JBHUMM010000045.1"/>
</dbReference>
<dbReference type="InterPro" id="IPR006047">
    <property type="entry name" value="GH13_cat_dom"/>
</dbReference>
<keyword evidence="13" id="KW-1185">Reference proteome</keyword>
<evidence type="ECO:0000256" key="9">
    <source>
        <dbReference type="ARBA" id="ARBA00031076"/>
    </source>
</evidence>
<dbReference type="Proteomes" id="UP001597497">
    <property type="component" value="Unassembled WGS sequence"/>
</dbReference>
<keyword evidence="3 12" id="KW-0378">Hydrolase</keyword>
<dbReference type="InterPro" id="IPR004193">
    <property type="entry name" value="Glyco_hydro_13_N"/>
</dbReference>
<feature type="domain" description="SLH" evidence="11">
    <location>
        <begin position="1219"/>
        <end position="1282"/>
    </location>
</feature>
<evidence type="ECO:0000256" key="8">
    <source>
        <dbReference type="ARBA" id="ARBA00029618"/>
    </source>
</evidence>
<dbReference type="Pfam" id="PF00395">
    <property type="entry name" value="SLH"/>
    <property type="match status" value="3"/>
</dbReference>
<dbReference type="PANTHER" id="PTHR43002">
    <property type="entry name" value="GLYCOGEN DEBRANCHING ENZYME"/>
    <property type="match status" value="1"/>
</dbReference>
<dbReference type="SUPFAM" id="SSF49452">
    <property type="entry name" value="Starch-binding domain-like"/>
    <property type="match status" value="2"/>
</dbReference>
<dbReference type="InterPro" id="IPR005323">
    <property type="entry name" value="CBM41_pullulanase"/>
</dbReference>
<evidence type="ECO:0000256" key="1">
    <source>
        <dbReference type="ARBA" id="ARBA00008061"/>
    </source>
</evidence>
<proteinExistence type="inferred from homology"/>
<protein>
    <recommendedName>
        <fullName evidence="7">pullulanase</fullName>
        <ecNumber evidence="7">3.2.1.41</ecNumber>
    </recommendedName>
    <alternativeName>
        <fullName evidence="8">Alpha-dextrin endo-1,6-alpha-glucosidase</fullName>
    </alternativeName>
    <alternativeName>
        <fullName evidence="9">Pullulan 6-glucanohydrolase</fullName>
    </alternativeName>
</protein>
<dbReference type="Gene3D" id="2.60.40.10">
    <property type="entry name" value="Immunoglobulins"/>
    <property type="match status" value="1"/>
</dbReference>
<evidence type="ECO:0000256" key="5">
    <source>
        <dbReference type="ARBA" id="ARBA00023295"/>
    </source>
</evidence>
<comment type="catalytic activity">
    <reaction evidence="6">
        <text>Hydrolysis of (1-&gt;6)-alpha-D-glucosidic linkages in pullulan, amylopectin and glycogen, and in the alpha- and beta-limit dextrins of amylopectin and glycogen.</text>
        <dbReference type="EC" id="3.2.1.41"/>
    </reaction>
</comment>
<dbReference type="Pfam" id="PF02922">
    <property type="entry name" value="CBM_48"/>
    <property type="match status" value="1"/>
</dbReference>
<dbReference type="SUPFAM" id="SSF81296">
    <property type="entry name" value="E set domains"/>
    <property type="match status" value="1"/>
</dbReference>
<evidence type="ECO:0000256" key="4">
    <source>
        <dbReference type="ARBA" id="ARBA00022837"/>
    </source>
</evidence>
<dbReference type="InterPro" id="IPR013780">
    <property type="entry name" value="Glyco_hydro_b"/>
</dbReference>
<reference evidence="13" key="1">
    <citation type="journal article" date="2019" name="Int. J. Syst. Evol. Microbiol.">
        <title>The Global Catalogue of Microorganisms (GCM) 10K type strain sequencing project: providing services to taxonomists for standard genome sequencing and annotation.</title>
        <authorList>
            <consortium name="The Broad Institute Genomics Platform"/>
            <consortium name="The Broad Institute Genome Sequencing Center for Infectious Disease"/>
            <person name="Wu L."/>
            <person name="Ma J."/>
        </authorList>
    </citation>
    <scope>NUCLEOTIDE SEQUENCE [LARGE SCALE GENOMIC DNA]</scope>
    <source>
        <strain evidence="13">KCTC 33676</strain>
    </source>
</reference>
<evidence type="ECO:0000256" key="10">
    <source>
        <dbReference type="SAM" id="MobiDB-lite"/>
    </source>
</evidence>
<dbReference type="Gene3D" id="2.60.40.1110">
    <property type="match status" value="2"/>
</dbReference>
<dbReference type="InterPro" id="IPR014756">
    <property type="entry name" value="Ig_E-set"/>
</dbReference>
<evidence type="ECO:0000313" key="13">
    <source>
        <dbReference type="Proteomes" id="UP001597497"/>
    </source>
</evidence>
<evidence type="ECO:0000256" key="3">
    <source>
        <dbReference type="ARBA" id="ARBA00022801"/>
    </source>
</evidence>
<feature type="domain" description="SLH" evidence="11">
    <location>
        <begin position="1160"/>
        <end position="1218"/>
    </location>
</feature>
<evidence type="ECO:0000313" key="12">
    <source>
        <dbReference type="EMBL" id="MFD2673614.1"/>
    </source>
</evidence>
<dbReference type="InterPro" id="IPR013783">
    <property type="entry name" value="Ig-like_fold"/>
</dbReference>
<organism evidence="12 13">
    <name type="scientific">Marinicrinis sediminis</name>
    <dbReference type="NCBI Taxonomy" id="1652465"/>
    <lineage>
        <taxon>Bacteria</taxon>
        <taxon>Bacillati</taxon>
        <taxon>Bacillota</taxon>
        <taxon>Bacilli</taxon>
        <taxon>Bacillales</taxon>
        <taxon>Paenibacillaceae</taxon>
    </lineage>
</organism>
<comment type="similarity">
    <text evidence="1">Belongs to the glycosyl hydrolase 13 family.</text>
</comment>
<name>A0ABW5RGE8_9BACL</name>
<dbReference type="Gene3D" id="2.60.40.2320">
    <property type="match status" value="1"/>
</dbReference>
<dbReference type="SMART" id="SM00642">
    <property type="entry name" value="Aamy"/>
    <property type="match status" value="1"/>
</dbReference>
<dbReference type="InterPro" id="IPR049117">
    <property type="entry name" value="pulA_all-beta"/>
</dbReference>
<evidence type="ECO:0000256" key="6">
    <source>
        <dbReference type="ARBA" id="ARBA00023965"/>
    </source>
</evidence>
<dbReference type="Gene3D" id="3.20.20.80">
    <property type="entry name" value="Glycosidases"/>
    <property type="match status" value="1"/>
</dbReference>
<dbReference type="Pfam" id="PF00128">
    <property type="entry name" value="Alpha-amylase"/>
    <property type="match status" value="1"/>
</dbReference>
<feature type="domain" description="SLH" evidence="11">
    <location>
        <begin position="1284"/>
        <end position="1340"/>
    </location>
</feature>
<dbReference type="Pfam" id="PF03714">
    <property type="entry name" value="PUD"/>
    <property type="match status" value="2"/>
</dbReference>
<evidence type="ECO:0000259" key="11">
    <source>
        <dbReference type="PROSITE" id="PS51272"/>
    </source>
</evidence>
<dbReference type="InterPro" id="IPR013784">
    <property type="entry name" value="Carb-bd-like_fold"/>
</dbReference>
<dbReference type="PROSITE" id="PS51272">
    <property type="entry name" value="SLH"/>
    <property type="match status" value="3"/>
</dbReference>
<keyword evidence="2" id="KW-0732">Signal</keyword>